<dbReference type="InterPro" id="IPR001709">
    <property type="entry name" value="Flavoprot_Pyr_Nucl_cyt_Rdtase"/>
</dbReference>
<dbReference type="AlphaFoldDB" id="A0A2M7QKZ6"/>
<dbReference type="SUPFAM" id="SSF52343">
    <property type="entry name" value="Ferredoxin reductase-like, C-terminal NADP-linked domain"/>
    <property type="match status" value="1"/>
</dbReference>
<dbReference type="PRINTS" id="PR00371">
    <property type="entry name" value="FPNCR"/>
</dbReference>
<dbReference type="GO" id="GO:0016491">
    <property type="term" value="F:oxidoreductase activity"/>
    <property type="evidence" value="ECO:0007669"/>
    <property type="project" value="InterPro"/>
</dbReference>
<name>A0A2M7QKZ6_9BACT</name>
<dbReference type="CDD" id="cd00322">
    <property type="entry name" value="FNR_like"/>
    <property type="match status" value="1"/>
</dbReference>
<dbReference type="EMBL" id="PFLI01000019">
    <property type="protein sequence ID" value="PIY72530.1"/>
    <property type="molecule type" value="Genomic_DNA"/>
</dbReference>
<evidence type="ECO:0000313" key="3">
    <source>
        <dbReference type="Proteomes" id="UP000229401"/>
    </source>
</evidence>
<feature type="domain" description="FAD-binding FR-type" evidence="1">
    <location>
        <begin position="1"/>
        <end position="103"/>
    </location>
</feature>
<sequence>MTTFNALLLDKREISPGVFFLTFENGKQYALDFKAGQYVVATIPTAQGAVKRLYSIASSPLDTSMFNLLVKRVEGGIGSVYLSELLPGKTITLSGPAGLFSLQESPTHKVFLATGTGLAPIRSFLSTYKSMRCSLFWGVPTIEDAGFLDYFKEIRENNPLFDYYICLSRETLETLKQAQNEVVFFPGRINVVMELYLGPTLKGQGKNQFEYYVCGSRTVVDSLKTYLFSLGVEKSNVFFEKY</sequence>
<organism evidence="2 3">
    <name type="scientific">Candidatus Roizmanbacteria bacterium CG_4_10_14_0_8_um_filter_33_9</name>
    <dbReference type="NCBI Taxonomy" id="1974826"/>
    <lineage>
        <taxon>Bacteria</taxon>
        <taxon>Candidatus Roizmaniibacteriota</taxon>
    </lineage>
</organism>
<reference evidence="3" key="1">
    <citation type="submission" date="2017-09" db="EMBL/GenBank/DDBJ databases">
        <title>Depth-based differentiation of microbial function through sediment-hosted aquifers and enrichment of novel symbionts in the deep terrestrial subsurface.</title>
        <authorList>
            <person name="Probst A.J."/>
            <person name="Ladd B."/>
            <person name="Jarett J.K."/>
            <person name="Geller-Mcgrath D.E."/>
            <person name="Sieber C.M.K."/>
            <person name="Emerson J.B."/>
            <person name="Anantharaman K."/>
            <person name="Thomas B.C."/>
            <person name="Malmstrom R."/>
            <person name="Stieglmeier M."/>
            <person name="Klingl A."/>
            <person name="Woyke T."/>
            <person name="Ryan C.M."/>
            <person name="Banfield J.F."/>
        </authorList>
    </citation>
    <scope>NUCLEOTIDE SEQUENCE [LARGE SCALE GENOMIC DNA]</scope>
</reference>
<dbReference type="InterPro" id="IPR001433">
    <property type="entry name" value="OxRdtase_FAD/NAD-bd"/>
</dbReference>
<evidence type="ECO:0000313" key="2">
    <source>
        <dbReference type="EMBL" id="PIY72530.1"/>
    </source>
</evidence>
<comment type="caution">
    <text evidence="2">The sequence shown here is derived from an EMBL/GenBank/DDBJ whole genome shotgun (WGS) entry which is preliminary data.</text>
</comment>
<dbReference type="PROSITE" id="PS51384">
    <property type="entry name" value="FAD_FR"/>
    <property type="match status" value="1"/>
</dbReference>
<proteinExistence type="predicted"/>
<gene>
    <name evidence="2" type="ORF">COY87_00500</name>
</gene>
<dbReference type="Gene3D" id="3.40.50.80">
    <property type="entry name" value="Nucleotide-binding domain of ferredoxin-NADP reductase (FNR) module"/>
    <property type="match status" value="1"/>
</dbReference>
<protein>
    <recommendedName>
        <fullName evidence="1">FAD-binding FR-type domain-containing protein</fullName>
    </recommendedName>
</protein>
<evidence type="ECO:0000259" key="1">
    <source>
        <dbReference type="PROSITE" id="PS51384"/>
    </source>
</evidence>
<dbReference type="PANTHER" id="PTHR47354">
    <property type="entry name" value="NADH OXIDOREDUCTASE HCR"/>
    <property type="match status" value="1"/>
</dbReference>
<dbReference type="Gene3D" id="2.40.30.10">
    <property type="entry name" value="Translation factors"/>
    <property type="match status" value="1"/>
</dbReference>
<dbReference type="Proteomes" id="UP000229401">
    <property type="component" value="Unassembled WGS sequence"/>
</dbReference>
<accession>A0A2M7QKZ6</accession>
<dbReference type="InterPro" id="IPR008333">
    <property type="entry name" value="Cbr1-like_FAD-bd_dom"/>
</dbReference>
<dbReference type="InterPro" id="IPR050415">
    <property type="entry name" value="MRET"/>
</dbReference>
<dbReference type="Pfam" id="PF00970">
    <property type="entry name" value="FAD_binding_6"/>
    <property type="match status" value="1"/>
</dbReference>
<dbReference type="SUPFAM" id="SSF63380">
    <property type="entry name" value="Riboflavin synthase domain-like"/>
    <property type="match status" value="1"/>
</dbReference>
<dbReference type="PANTHER" id="PTHR47354:SF5">
    <property type="entry name" value="PROTEIN RFBI"/>
    <property type="match status" value="1"/>
</dbReference>
<dbReference type="InterPro" id="IPR017927">
    <property type="entry name" value="FAD-bd_FR_type"/>
</dbReference>
<dbReference type="InterPro" id="IPR017938">
    <property type="entry name" value="Riboflavin_synthase-like_b-brl"/>
</dbReference>
<dbReference type="InterPro" id="IPR039261">
    <property type="entry name" value="FNR_nucleotide-bd"/>
</dbReference>
<dbReference type="Pfam" id="PF00175">
    <property type="entry name" value="NAD_binding_1"/>
    <property type="match status" value="1"/>
</dbReference>
<dbReference type="PRINTS" id="PR00410">
    <property type="entry name" value="PHEHYDRXLASE"/>
</dbReference>